<dbReference type="AlphaFoldDB" id="A0A0M0BR76"/>
<organism evidence="2 3">
    <name type="scientific">miscellaneous Crenarchaeota group-15 archaeon DG-45</name>
    <dbReference type="NCBI Taxonomy" id="1685127"/>
    <lineage>
        <taxon>Archaea</taxon>
        <taxon>Candidatus Bathyarchaeota</taxon>
        <taxon>MCG-15</taxon>
    </lineage>
</organism>
<comment type="caution">
    <text evidence="2">The sequence shown here is derived from an EMBL/GenBank/DDBJ whole genome shotgun (WGS) entry which is preliminary data.</text>
</comment>
<dbReference type="EMBL" id="LFWZ01000019">
    <property type="protein sequence ID" value="KON30880.1"/>
    <property type="molecule type" value="Genomic_DNA"/>
</dbReference>
<evidence type="ECO:0000313" key="3">
    <source>
        <dbReference type="Proteomes" id="UP000037210"/>
    </source>
</evidence>
<evidence type="ECO:0000256" key="1">
    <source>
        <dbReference type="SAM" id="Phobius"/>
    </source>
</evidence>
<keyword evidence="1" id="KW-1133">Transmembrane helix</keyword>
<gene>
    <name evidence="2" type="ORF">AC482_02760</name>
</gene>
<proteinExistence type="predicted"/>
<dbReference type="Proteomes" id="UP000037210">
    <property type="component" value="Unassembled WGS sequence"/>
</dbReference>
<sequence length="136" mass="15791">MIQFWQLKHTFMLELYDHRRDSESIYAVHKSFMKSVIIIESREGQLINALISFMLWLLVVFSVIRFEKMKRDEVRGIGMSYPLDDISDDTVGSAELEKDEASQDILDAMLAQEAYLSIDEAYAGLVSSTLRYNWLV</sequence>
<feature type="transmembrane region" description="Helical" evidence="1">
    <location>
        <begin position="46"/>
        <end position="66"/>
    </location>
</feature>
<name>A0A0M0BR76_9ARCH</name>
<protein>
    <submittedName>
        <fullName evidence="2">Uncharacterized protein</fullName>
    </submittedName>
</protein>
<keyword evidence="1" id="KW-0812">Transmembrane</keyword>
<reference evidence="2 3" key="1">
    <citation type="submission" date="2015-06" db="EMBL/GenBank/DDBJ databases">
        <title>New insights into the roles of widespread benthic archaea in carbon and nitrogen cycling.</title>
        <authorList>
            <person name="Lazar C.S."/>
            <person name="Baker B.J."/>
            <person name="Seitz K.W."/>
            <person name="Hyde A.S."/>
            <person name="Dick G.J."/>
            <person name="Hinrichs K.-U."/>
            <person name="Teske A.P."/>
        </authorList>
    </citation>
    <scope>NUCLEOTIDE SEQUENCE [LARGE SCALE GENOMIC DNA]</scope>
    <source>
        <strain evidence="2">DG-45</strain>
    </source>
</reference>
<accession>A0A0M0BR76</accession>
<evidence type="ECO:0000313" key="2">
    <source>
        <dbReference type="EMBL" id="KON30880.1"/>
    </source>
</evidence>
<keyword evidence="1" id="KW-0472">Membrane</keyword>